<feature type="region of interest" description="Disordered" evidence="1">
    <location>
        <begin position="808"/>
        <end position="838"/>
    </location>
</feature>
<evidence type="ECO:0008006" key="6">
    <source>
        <dbReference type="Google" id="ProtNLM"/>
    </source>
</evidence>
<keyword evidence="2" id="KW-0472">Membrane</keyword>
<evidence type="ECO:0000256" key="2">
    <source>
        <dbReference type="SAM" id="Phobius"/>
    </source>
</evidence>
<evidence type="ECO:0000256" key="3">
    <source>
        <dbReference type="SAM" id="SignalP"/>
    </source>
</evidence>
<keyword evidence="2" id="KW-0812">Transmembrane</keyword>
<dbReference type="AlphaFoldDB" id="A0A158P4W5"/>
<dbReference type="Proteomes" id="UP000015104">
    <property type="component" value="Unassembled WGS sequence"/>
</dbReference>
<feature type="chain" id="PRO_5007630030" description="Sema domain-containing protein" evidence="3">
    <location>
        <begin position="22"/>
        <end position="838"/>
    </location>
</feature>
<evidence type="ECO:0000313" key="5">
    <source>
        <dbReference type="Proteomes" id="UP000015104"/>
    </source>
</evidence>
<feature type="compositionally biased region" description="Basic residues" evidence="1">
    <location>
        <begin position="699"/>
        <end position="710"/>
    </location>
</feature>
<feature type="signal peptide" evidence="3">
    <location>
        <begin position="1"/>
        <end position="21"/>
    </location>
</feature>
<accession>A0A158P4W5</accession>
<reference evidence="4" key="2">
    <citation type="submission" date="2016-04" db="UniProtKB">
        <authorList>
            <consortium name="EnsemblMetazoa"/>
        </authorList>
    </citation>
    <scope>IDENTIFICATION</scope>
</reference>
<dbReference type="EMBL" id="CAEY01002021">
    <property type="status" value="NOT_ANNOTATED_CDS"/>
    <property type="molecule type" value="Genomic_DNA"/>
</dbReference>
<feature type="transmembrane region" description="Helical" evidence="2">
    <location>
        <begin position="596"/>
        <end position="616"/>
    </location>
</feature>
<evidence type="ECO:0000256" key="1">
    <source>
        <dbReference type="SAM" id="MobiDB-lite"/>
    </source>
</evidence>
<dbReference type="EnsemblMetazoa" id="tetur09g07340.1">
    <property type="protein sequence ID" value="tetur09g07340.1"/>
    <property type="gene ID" value="tetur09g07340"/>
</dbReference>
<keyword evidence="3" id="KW-0732">Signal</keyword>
<evidence type="ECO:0000313" key="4">
    <source>
        <dbReference type="EnsemblMetazoa" id="tetur09g07340.1"/>
    </source>
</evidence>
<keyword evidence="2" id="KW-1133">Transmembrane helix</keyword>
<sequence>MSISSFLLTIVLCLFSEIAYSFRTPKHDMIYYYKAPSNVFLTDEDNSTTYYGIYLVGETIYINISKSVVNVSDLVNWKVINLKQDRLMFVHQNKPQILINQKTIKNMKYSGELTGPIIAFGDDEALHVPTILNPDLTEPPVDWNYLELLRFDFNNEKVSVIGRLSSFENDWKYIKKWKMTDYIHFDNKLYLLIMRSIYDEKVSDITQEISIMRLCLDKGSELISSAVEMYFTRPEFDANEFHEVIFVYFAGLYKGDNESQSFYLCTNQHLSNQSAIIVYYYFDNLFPLFEQTAKSCSSGANNVTLLHQHIRSEDGVCKKTIHDSCFTKENIVPSMDIANLAVTGKQSSTMFIDKNQVLKMYNVVLSFPFCDNALFIYTQVSPSAPIVLHYVGYNASTTDSKFKTNLWPGYNITDAVKVFHINKHPLKGYYLTNVSNQIKRGWYFSLCSPLKTCTQCFMYGSSIDCVWSNSICTNTTINHQPKTKIETTFNNCFKIIDISPLIFNSSSLKTLTIELDEPLLITESQETLSIKAGPHNHCTNITINGAVIECSMKLVESGEFNIVLNLVNDNYADVYRMSTMSVDKVTISAPNATNTFAIIFILFAGLLLSTFLFLAYKKWNKQQLDRFKIFSASKKAIQLGSQKFSKPFNPKILPKINAQARIDSAKSKQLSIKLVKSLQPMLSHAKWGKKQPDKLREKMKSKRRSTKNTKKLVASQESIMVVEPPISPQMDALTRINPAKSKELSINLVKSSFPMLVSKLNQASNLNSTMPAKSKERSSYLLKSLFTNPMVEFGYAPNFKSNELVKSTSEMPSVKALKSKPMNRLKESAKSKKPPKTH</sequence>
<proteinExistence type="predicted"/>
<name>A0A158P4W5_TETUR</name>
<keyword evidence="5" id="KW-1185">Reference proteome</keyword>
<reference evidence="5" key="1">
    <citation type="submission" date="2011-08" db="EMBL/GenBank/DDBJ databases">
        <authorList>
            <person name="Rombauts S."/>
        </authorList>
    </citation>
    <scope>NUCLEOTIDE SEQUENCE</scope>
    <source>
        <strain evidence="5">London</strain>
    </source>
</reference>
<feature type="region of interest" description="Disordered" evidence="1">
    <location>
        <begin position="686"/>
        <end position="710"/>
    </location>
</feature>
<protein>
    <recommendedName>
        <fullName evidence="6">Sema domain-containing protein</fullName>
    </recommendedName>
</protein>
<organism evidence="4 5">
    <name type="scientific">Tetranychus urticae</name>
    <name type="common">Two-spotted spider mite</name>
    <dbReference type="NCBI Taxonomy" id="32264"/>
    <lineage>
        <taxon>Eukaryota</taxon>
        <taxon>Metazoa</taxon>
        <taxon>Ecdysozoa</taxon>
        <taxon>Arthropoda</taxon>
        <taxon>Chelicerata</taxon>
        <taxon>Arachnida</taxon>
        <taxon>Acari</taxon>
        <taxon>Acariformes</taxon>
        <taxon>Trombidiformes</taxon>
        <taxon>Prostigmata</taxon>
        <taxon>Eleutherengona</taxon>
        <taxon>Raphignathae</taxon>
        <taxon>Tetranychoidea</taxon>
        <taxon>Tetranychidae</taxon>
        <taxon>Tetranychus</taxon>
    </lineage>
</organism>